<feature type="coiled-coil region" evidence="1">
    <location>
        <begin position="259"/>
        <end position="286"/>
    </location>
</feature>
<dbReference type="PROSITE" id="PS50112">
    <property type="entry name" value="PAS"/>
    <property type="match status" value="1"/>
</dbReference>
<dbReference type="InterPro" id="IPR003018">
    <property type="entry name" value="GAF"/>
</dbReference>
<proteinExistence type="predicted"/>
<dbReference type="InterPro" id="IPR029787">
    <property type="entry name" value="Nucleotide_cyclase"/>
</dbReference>
<dbReference type="FunFam" id="3.30.70.270:FF:000001">
    <property type="entry name" value="Diguanylate cyclase domain protein"/>
    <property type="match status" value="1"/>
</dbReference>
<dbReference type="PANTHER" id="PTHR44757">
    <property type="entry name" value="DIGUANYLATE CYCLASE DGCP"/>
    <property type="match status" value="1"/>
</dbReference>
<dbReference type="CDD" id="cd01949">
    <property type="entry name" value="GGDEF"/>
    <property type="match status" value="1"/>
</dbReference>
<dbReference type="SUPFAM" id="SSF55073">
    <property type="entry name" value="Nucleotide cyclase"/>
    <property type="match status" value="1"/>
</dbReference>
<dbReference type="InterPro" id="IPR035965">
    <property type="entry name" value="PAS-like_dom_sf"/>
</dbReference>
<dbReference type="GO" id="GO:0052621">
    <property type="term" value="F:diguanylate cyclase activity"/>
    <property type="evidence" value="ECO:0007669"/>
    <property type="project" value="UniProtKB-EC"/>
</dbReference>
<sequence length="573" mass="62593">MSEVDEKADAPMIVRAMDIGKFVRVNDSFKVKVGFDAAELAEKPFLDWIDPRDRTIVQAAFENNERSFFARHITRDGNTLQLQIQQAKHEDGHFVLGRCSRLPTQLVSDEARSAEATVSGTLDAIARIIEEQNPGYKCSILLVADGRFVFGAGPSLSAEYNSAVNGYAIGPTVGSCGTAIFWNTPVIVEDIQADPLWSPLAELAKKAGVAACWSHPFVCSSGKVLGALALYSPEPRTPTPEQLRLLRASARITGLAVERGRAEEELKRADEVIKEVSNQLQATLNALPDLLFEVDSEGRFIRYHTHRTDLLAVPPEAFIGKRFADVLPPDVVGPCQRAIDEAAQKGFSYGETYRLALPQGEHWFELSVAPLPADDNSNQRFVIISRDITDRKNAEKQIEQLAYFDTLTGLPNRRMLTDRLLQALAQAKRFDRALAVMFLDLDGFKVVNDTYGHDAGDKFLIEMTARLGNCIRSGDTVARHGGDEFIIVLSEINGPDDAAVVAEKIVAALREPVPLEGHVVQVSVSVGIAVRPINGTEDAQALMKAADGAMYAAKAAGRNGYRFSENESGKSGT</sequence>
<keyword evidence="5" id="KW-0548">Nucleotidyltransferase</keyword>
<organism evidence="5 6">
    <name type="scientific">Candidatus Propionivibrio aalborgensis</name>
    <dbReference type="NCBI Taxonomy" id="1860101"/>
    <lineage>
        <taxon>Bacteria</taxon>
        <taxon>Pseudomonadati</taxon>
        <taxon>Pseudomonadota</taxon>
        <taxon>Betaproteobacteria</taxon>
        <taxon>Rhodocyclales</taxon>
        <taxon>Rhodocyclaceae</taxon>
        <taxon>Propionivibrio</taxon>
    </lineage>
</organism>
<dbReference type="SUPFAM" id="SSF55781">
    <property type="entry name" value="GAF domain-like"/>
    <property type="match status" value="1"/>
</dbReference>
<dbReference type="AlphaFoldDB" id="A0A1A8XR69"/>
<dbReference type="InterPro" id="IPR000160">
    <property type="entry name" value="GGDEF_dom"/>
</dbReference>
<dbReference type="SMART" id="SM00065">
    <property type="entry name" value="GAF"/>
    <property type="match status" value="1"/>
</dbReference>
<dbReference type="InterPro" id="IPR000014">
    <property type="entry name" value="PAS"/>
</dbReference>
<dbReference type="CDD" id="cd00130">
    <property type="entry name" value="PAS"/>
    <property type="match status" value="2"/>
</dbReference>
<dbReference type="SUPFAM" id="SSF55785">
    <property type="entry name" value="PYP-like sensor domain (PAS domain)"/>
    <property type="match status" value="2"/>
</dbReference>
<dbReference type="InterPro" id="IPR052155">
    <property type="entry name" value="Biofilm_reg_signaling"/>
</dbReference>
<dbReference type="SMART" id="SM00091">
    <property type="entry name" value="PAS"/>
    <property type="match status" value="2"/>
</dbReference>
<dbReference type="PROSITE" id="PS50113">
    <property type="entry name" value="PAC"/>
    <property type="match status" value="1"/>
</dbReference>
<dbReference type="InterPro" id="IPR029016">
    <property type="entry name" value="GAF-like_dom_sf"/>
</dbReference>
<dbReference type="Gene3D" id="3.30.450.40">
    <property type="match status" value="1"/>
</dbReference>
<dbReference type="Proteomes" id="UP000199600">
    <property type="component" value="Unassembled WGS sequence"/>
</dbReference>
<dbReference type="InterPro" id="IPR043128">
    <property type="entry name" value="Rev_trsase/Diguanyl_cyclase"/>
</dbReference>
<dbReference type="Gene3D" id="3.30.70.270">
    <property type="match status" value="1"/>
</dbReference>
<dbReference type="Pfam" id="PF08448">
    <property type="entry name" value="PAS_4"/>
    <property type="match status" value="1"/>
</dbReference>
<evidence type="ECO:0000313" key="5">
    <source>
        <dbReference type="EMBL" id="SBT06463.1"/>
    </source>
</evidence>
<protein>
    <submittedName>
        <fullName evidence="5">Putative Diguanylate cyclase</fullName>
        <ecNumber evidence="5">2.7.7.65</ecNumber>
    </submittedName>
</protein>
<dbReference type="InterPro" id="IPR000700">
    <property type="entry name" value="PAS-assoc_C"/>
</dbReference>
<keyword evidence="6" id="KW-1185">Reference proteome</keyword>
<dbReference type="SMART" id="SM00267">
    <property type="entry name" value="GGDEF"/>
    <property type="match status" value="1"/>
</dbReference>
<evidence type="ECO:0000256" key="1">
    <source>
        <dbReference type="SAM" id="Coils"/>
    </source>
</evidence>
<feature type="domain" description="PAC" evidence="3">
    <location>
        <begin position="349"/>
        <end position="400"/>
    </location>
</feature>
<dbReference type="PROSITE" id="PS50887">
    <property type="entry name" value="GGDEF"/>
    <property type="match status" value="1"/>
</dbReference>
<evidence type="ECO:0000259" key="4">
    <source>
        <dbReference type="PROSITE" id="PS50887"/>
    </source>
</evidence>
<feature type="domain" description="GGDEF" evidence="4">
    <location>
        <begin position="432"/>
        <end position="566"/>
    </location>
</feature>
<dbReference type="Gene3D" id="3.30.450.20">
    <property type="entry name" value="PAS domain"/>
    <property type="match status" value="2"/>
</dbReference>
<keyword evidence="1" id="KW-0175">Coiled coil</keyword>
<dbReference type="EC" id="2.7.7.65" evidence="5"/>
<dbReference type="EMBL" id="FLQY01000101">
    <property type="protein sequence ID" value="SBT06463.1"/>
    <property type="molecule type" value="Genomic_DNA"/>
</dbReference>
<dbReference type="InterPro" id="IPR013656">
    <property type="entry name" value="PAS_4"/>
</dbReference>
<accession>A0A1A8XR69</accession>
<evidence type="ECO:0000313" key="6">
    <source>
        <dbReference type="Proteomes" id="UP000199600"/>
    </source>
</evidence>
<dbReference type="Pfam" id="PF00990">
    <property type="entry name" value="GGDEF"/>
    <property type="match status" value="1"/>
</dbReference>
<evidence type="ECO:0000259" key="3">
    <source>
        <dbReference type="PROSITE" id="PS50113"/>
    </source>
</evidence>
<evidence type="ECO:0000259" key="2">
    <source>
        <dbReference type="PROSITE" id="PS50112"/>
    </source>
</evidence>
<name>A0A1A8XR69_9RHOO</name>
<dbReference type="Pfam" id="PF13426">
    <property type="entry name" value="PAS_9"/>
    <property type="match status" value="1"/>
</dbReference>
<feature type="domain" description="PAS" evidence="2">
    <location>
        <begin position="276"/>
        <end position="346"/>
    </location>
</feature>
<dbReference type="NCBIfam" id="TIGR00229">
    <property type="entry name" value="sensory_box"/>
    <property type="match status" value="1"/>
</dbReference>
<gene>
    <name evidence="5" type="ORF">PROAA_190001</name>
</gene>
<dbReference type="PANTHER" id="PTHR44757:SF2">
    <property type="entry name" value="BIOFILM ARCHITECTURE MAINTENANCE PROTEIN MBAA"/>
    <property type="match status" value="1"/>
</dbReference>
<dbReference type="NCBIfam" id="TIGR00254">
    <property type="entry name" value="GGDEF"/>
    <property type="match status" value="1"/>
</dbReference>
<dbReference type="Pfam" id="PF13185">
    <property type="entry name" value="GAF_2"/>
    <property type="match status" value="1"/>
</dbReference>
<dbReference type="RefSeq" id="WP_186410510.1">
    <property type="nucleotide sequence ID" value="NZ_FLQY01000101.1"/>
</dbReference>
<keyword evidence="5" id="KW-0808">Transferase</keyword>
<reference evidence="5 6" key="1">
    <citation type="submission" date="2016-06" db="EMBL/GenBank/DDBJ databases">
        <authorList>
            <person name="Kjaerup R.B."/>
            <person name="Dalgaard T.S."/>
            <person name="Juul-Madsen H.R."/>
        </authorList>
    </citation>
    <scope>NUCLEOTIDE SEQUENCE [LARGE SCALE GENOMIC DNA]</scope>
    <source>
        <strain evidence="5">2</strain>
    </source>
</reference>